<accession>A0A0D5YWV3</accession>
<dbReference type="OrthoDB" id="1492993at2"/>
<keyword evidence="1" id="KW-0812">Transmembrane</keyword>
<dbReference type="AlphaFoldDB" id="A0A0D5YWV3"/>
<evidence type="ECO:0000313" key="3">
    <source>
        <dbReference type="Proteomes" id="UP000032726"/>
    </source>
</evidence>
<dbReference type="HOGENOM" id="CLU_1459778_0_0_10"/>
<protein>
    <submittedName>
        <fullName evidence="2">Uncharacterized protein</fullName>
    </submittedName>
</protein>
<dbReference type="Proteomes" id="UP000032726">
    <property type="component" value="Chromosome"/>
</dbReference>
<feature type="transmembrane region" description="Helical" evidence="1">
    <location>
        <begin position="18"/>
        <end position="35"/>
    </location>
</feature>
<reference evidence="2 3" key="1">
    <citation type="submission" date="2015-03" db="EMBL/GenBank/DDBJ databases">
        <title>Complete genome sequence of Muricauda lutaonensis CC-HSB-11T, isolated from a coastal hot spring.</title>
        <authorList>
            <person name="Kim K.M."/>
        </authorList>
    </citation>
    <scope>NUCLEOTIDE SEQUENCE [LARGE SCALE GENOMIC DNA]</scope>
    <source>
        <strain evidence="2 3">CC-HSB-11</strain>
    </source>
</reference>
<keyword evidence="3" id="KW-1185">Reference proteome</keyword>
<name>A0A0D5YWV3_9FLAO</name>
<evidence type="ECO:0000256" key="1">
    <source>
        <dbReference type="SAM" id="Phobius"/>
    </source>
</evidence>
<dbReference type="STRING" id="516051.VC82_2823"/>
<evidence type="ECO:0000313" key="2">
    <source>
        <dbReference type="EMBL" id="AKA36369.1"/>
    </source>
</evidence>
<dbReference type="KEGG" id="mlt:VC82_2823"/>
<dbReference type="EMBL" id="CP011071">
    <property type="protein sequence ID" value="AKA36369.1"/>
    <property type="molecule type" value="Genomic_DNA"/>
</dbReference>
<keyword evidence="1" id="KW-1133">Transmembrane helix</keyword>
<dbReference type="RefSeq" id="WP_052699059.1">
    <property type="nucleotide sequence ID" value="NZ_CP011071.1"/>
</dbReference>
<organism evidence="2 3">
    <name type="scientific">Flagellimonas lutaonensis</name>
    <dbReference type="NCBI Taxonomy" id="516051"/>
    <lineage>
        <taxon>Bacteria</taxon>
        <taxon>Pseudomonadati</taxon>
        <taxon>Bacteroidota</taxon>
        <taxon>Flavobacteriia</taxon>
        <taxon>Flavobacteriales</taxon>
        <taxon>Flavobacteriaceae</taxon>
        <taxon>Flagellimonas</taxon>
    </lineage>
</organism>
<proteinExistence type="predicted"/>
<gene>
    <name evidence="2" type="ORF">VC82_2823</name>
</gene>
<sequence>MKLKRPKLNSDFWSSDKLFGLTAMLISLVTLIIFVKQTNIMDKQTRLSVLPYLMIEQSTNSEAHTIQLSLANHGVGPAIIESRKIVYENKEYDQDFYTFMTESLPELDSIEPFNWSNVYRGMAIPSNGRVTMIAIGSNVEEFERFGMIMGKLQRDKSFYYEIIYSSIYGDKWKLSSDSEVPEKLD</sequence>
<keyword evidence="1" id="KW-0472">Membrane</keyword>